<dbReference type="EMBL" id="DXCF01000021">
    <property type="protein sequence ID" value="HIZ09614.1"/>
    <property type="molecule type" value="Genomic_DNA"/>
</dbReference>
<accession>A0A9D2D6W2</accession>
<proteinExistence type="predicted"/>
<protein>
    <submittedName>
        <fullName evidence="1">Uncharacterized protein</fullName>
    </submittedName>
</protein>
<sequence length="392" mass="41968">MCLLQTERALKESGVQTKILFCAPEECAALLAQVAPHCRAALIFDEGGGSVAERYRSALSAFRPACFCLSSGDCTPLFSLEGEFRAAVGIGERSMAAARFFATLRGCACLLVPLRPSAEGAFGAAAPPPFAGYPLKDADFFVPCAEFLREDAESIARAGLSALCAEELRCDALFSGRERDPSPFDAAASLAEEGGAQRVLCASVLFSLALRGAPPFACTEALFALRRKDARFSAFALFSAFAARYAALSAIRPRPYYVPDYAGRVSAAARLSGVSAKRLFSFLRVPGSERSFAFSRTFCECRARLGRGGELLSAFAKRLSASYFAAGGGACRAERARAEEAYAYAAELSPLLSPPALERELGACTLPHMKNGAYVPEKTVQMRSETYEEQCR</sequence>
<evidence type="ECO:0000313" key="2">
    <source>
        <dbReference type="Proteomes" id="UP000824025"/>
    </source>
</evidence>
<evidence type="ECO:0000313" key="1">
    <source>
        <dbReference type="EMBL" id="HIZ09614.1"/>
    </source>
</evidence>
<comment type="caution">
    <text evidence="1">The sequence shown here is derived from an EMBL/GenBank/DDBJ whole genome shotgun (WGS) entry which is preliminary data.</text>
</comment>
<name>A0A9D2D6W2_9FIRM</name>
<dbReference type="Proteomes" id="UP000824025">
    <property type="component" value="Unassembled WGS sequence"/>
</dbReference>
<reference evidence="1" key="1">
    <citation type="journal article" date="2021" name="PeerJ">
        <title>Extensive microbial diversity within the chicken gut microbiome revealed by metagenomics and culture.</title>
        <authorList>
            <person name="Gilroy R."/>
            <person name="Ravi A."/>
            <person name="Getino M."/>
            <person name="Pursley I."/>
            <person name="Horton D.L."/>
            <person name="Alikhan N.F."/>
            <person name="Baker D."/>
            <person name="Gharbi K."/>
            <person name="Hall N."/>
            <person name="Watson M."/>
            <person name="Adriaenssens E.M."/>
            <person name="Foster-Nyarko E."/>
            <person name="Jarju S."/>
            <person name="Secka A."/>
            <person name="Antonio M."/>
            <person name="Oren A."/>
            <person name="Chaudhuri R.R."/>
            <person name="La Ragione R."/>
            <person name="Hildebrand F."/>
            <person name="Pallen M.J."/>
        </authorList>
    </citation>
    <scope>NUCLEOTIDE SEQUENCE</scope>
    <source>
        <strain evidence="1">CHK192-19661</strain>
    </source>
</reference>
<gene>
    <name evidence="1" type="ORF">H9726_03910</name>
</gene>
<reference evidence="1" key="2">
    <citation type="submission" date="2021-04" db="EMBL/GenBank/DDBJ databases">
        <authorList>
            <person name="Gilroy R."/>
        </authorList>
    </citation>
    <scope>NUCLEOTIDE SEQUENCE</scope>
    <source>
        <strain evidence="1">CHK192-19661</strain>
    </source>
</reference>
<dbReference type="AlphaFoldDB" id="A0A9D2D6W2"/>
<organism evidence="1 2">
    <name type="scientific">Candidatus Borkfalkia avicola</name>
    <dbReference type="NCBI Taxonomy" id="2838503"/>
    <lineage>
        <taxon>Bacteria</taxon>
        <taxon>Bacillati</taxon>
        <taxon>Bacillota</taxon>
        <taxon>Clostridia</taxon>
        <taxon>Christensenellales</taxon>
        <taxon>Christensenellaceae</taxon>
        <taxon>Candidatus Borkfalkia</taxon>
    </lineage>
</organism>